<gene>
    <name evidence="5" type="ordered locus">PTH_1123</name>
</gene>
<dbReference type="GO" id="GO:0009307">
    <property type="term" value="P:DNA restriction-modification system"/>
    <property type="evidence" value="ECO:0007669"/>
    <property type="project" value="UniProtKB-KW"/>
</dbReference>
<dbReference type="CDD" id="cd02440">
    <property type="entry name" value="AdoMet_MTases"/>
    <property type="match status" value="1"/>
</dbReference>
<dbReference type="GO" id="GO:0032259">
    <property type="term" value="P:methylation"/>
    <property type="evidence" value="ECO:0007669"/>
    <property type="project" value="UniProtKB-KW"/>
</dbReference>
<feature type="domain" description="DNA methylase N-4/N-6" evidence="4">
    <location>
        <begin position="41"/>
        <end position="113"/>
    </location>
</feature>
<dbReference type="REBASE" id="15313">
    <property type="entry name" value="M.PthSORF1123P"/>
</dbReference>
<keyword evidence="2" id="KW-0808">Transferase</keyword>
<dbReference type="InterPro" id="IPR002941">
    <property type="entry name" value="DNA_methylase_N4/N6"/>
</dbReference>
<dbReference type="Gene3D" id="3.40.50.150">
    <property type="entry name" value="Vaccinia Virus protein VP39"/>
    <property type="match status" value="2"/>
</dbReference>
<dbReference type="InterPro" id="IPR029063">
    <property type="entry name" value="SAM-dependent_MTases_sf"/>
</dbReference>
<sequence length="413" mass="47644">MELQELLTGEEKKAYMYRSVNKPTRPETVTPETPLEDLNLNWREVDLPERERTKHVHRLHPYLGKFIPQLVEIFLRKYFKPGQTVLDPFCGSGTTLVQANELGINSIGCDISAFNVLLCRAKTAEYDPVKAQKEIQDILKRTEAEVKKIYGGRQMAFWEDEVPALSVETKDEYLLTWYAPRALTELLVYRHFINDYEYQDLLKVILSRSARSARLTTHFDLDFPKKPQTEPYWCYKHSRMCQPTAEALKFLSRYSYDTVGRIKEFAQVRTGAPVEVLHADSRTVNFPPVHGVITSPPYVGLIDYHEQHAYAYRLLGLEDKRENEIGPAAEGTSQRAKQKYQEDIAEVFRRIGESLLPGGKVIVVAADTAGLYGEIARLAGFEQEYVINRHVNRRTGRRASEFYESVFIWEKRG</sequence>
<reference evidence="6" key="1">
    <citation type="journal article" date="2008" name="Genome Res.">
        <title>The genome of Pelotomaculum thermopropionicum reveals niche-associated evolution in anaerobic microbiota.</title>
        <authorList>
            <person name="Kosaka T."/>
            <person name="Kato S."/>
            <person name="Shimoyama T."/>
            <person name="Ishii S."/>
            <person name="Abe T."/>
            <person name="Watanabe K."/>
        </authorList>
    </citation>
    <scope>NUCLEOTIDE SEQUENCE [LARGE SCALE GENOMIC DNA]</scope>
    <source>
        <strain evidence="6">DSM 13744 / JCM 10971 / SI</strain>
    </source>
</reference>
<keyword evidence="6" id="KW-1185">Reference proteome</keyword>
<dbReference type="HOGENOM" id="CLU_039482_0_0_9"/>
<dbReference type="eggNOG" id="COG0863">
    <property type="taxonomic scope" value="Bacteria"/>
</dbReference>
<dbReference type="EMBL" id="AP009389">
    <property type="protein sequence ID" value="BAF59304.1"/>
    <property type="molecule type" value="Genomic_DNA"/>
</dbReference>
<dbReference type="AlphaFoldDB" id="A5D365"/>
<accession>A5D365</accession>
<dbReference type="SUPFAM" id="SSF53335">
    <property type="entry name" value="S-adenosyl-L-methionine-dependent methyltransferases"/>
    <property type="match status" value="2"/>
</dbReference>
<protein>
    <recommendedName>
        <fullName evidence="4">DNA methylase N-4/N-6 domain-containing protein</fullName>
    </recommendedName>
</protein>
<dbReference type="Pfam" id="PF01555">
    <property type="entry name" value="N6_N4_Mtase"/>
    <property type="match status" value="1"/>
</dbReference>
<dbReference type="Proteomes" id="UP000006556">
    <property type="component" value="Chromosome"/>
</dbReference>
<dbReference type="KEGG" id="pth:PTH_1123"/>
<dbReference type="GO" id="GO:0003677">
    <property type="term" value="F:DNA binding"/>
    <property type="evidence" value="ECO:0007669"/>
    <property type="project" value="InterPro"/>
</dbReference>
<dbReference type="GO" id="GO:0008170">
    <property type="term" value="F:N-methyltransferase activity"/>
    <property type="evidence" value="ECO:0007669"/>
    <property type="project" value="InterPro"/>
</dbReference>
<keyword evidence="3" id="KW-0680">Restriction system</keyword>
<name>A5D365_PELTS</name>
<evidence type="ECO:0000256" key="2">
    <source>
        <dbReference type="ARBA" id="ARBA00022679"/>
    </source>
</evidence>
<dbReference type="STRING" id="370438.PTH_1123"/>
<evidence type="ECO:0000256" key="1">
    <source>
        <dbReference type="ARBA" id="ARBA00022603"/>
    </source>
</evidence>
<evidence type="ECO:0000256" key="3">
    <source>
        <dbReference type="ARBA" id="ARBA00022747"/>
    </source>
</evidence>
<organism evidence="5 6">
    <name type="scientific">Pelotomaculum thermopropionicum (strain DSM 13744 / JCM 10971 / SI)</name>
    <dbReference type="NCBI Taxonomy" id="370438"/>
    <lineage>
        <taxon>Bacteria</taxon>
        <taxon>Bacillati</taxon>
        <taxon>Bacillota</taxon>
        <taxon>Clostridia</taxon>
        <taxon>Eubacteriales</taxon>
        <taxon>Desulfotomaculaceae</taxon>
        <taxon>Pelotomaculum</taxon>
    </lineage>
</organism>
<evidence type="ECO:0000313" key="6">
    <source>
        <dbReference type="Proteomes" id="UP000006556"/>
    </source>
</evidence>
<proteinExistence type="predicted"/>
<keyword evidence="1" id="KW-0489">Methyltransferase</keyword>
<evidence type="ECO:0000313" key="5">
    <source>
        <dbReference type="EMBL" id="BAF59304.1"/>
    </source>
</evidence>
<evidence type="ECO:0000259" key="4">
    <source>
        <dbReference type="Pfam" id="PF01555"/>
    </source>
</evidence>